<keyword evidence="6" id="KW-1185">Reference proteome</keyword>
<protein>
    <submittedName>
        <fullName evidence="5">DNA mismatch repair protein MutT</fullName>
    </submittedName>
</protein>
<accession>A0A147K935</accession>
<dbReference type="InterPro" id="IPR020476">
    <property type="entry name" value="Nudix_hydrolase"/>
</dbReference>
<dbReference type="PANTHER" id="PTHR43046:SF2">
    <property type="entry name" value="8-OXO-DGTP DIPHOSPHATASE-RELATED"/>
    <property type="match status" value="1"/>
</dbReference>
<reference evidence="5 6" key="1">
    <citation type="journal article" date="2016" name="Front. Microbiol.">
        <title>Microevolution Analysis of Bacillus coahuilensis Unveils Differences in Phosphorus Acquisition Strategies and Their Regulation.</title>
        <authorList>
            <person name="Gomez-Lunar Z."/>
            <person name="Hernandez-Gonzalez I."/>
            <person name="Rodriguez-Torres M.D."/>
            <person name="Souza V."/>
            <person name="Olmedo-Alvarez G."/>
        </authorList>
    </citation>
    <scope>NUCLEOTIDE SEQUENCE [LARGE SCALE GENOMIC DNA]</scope>
    <source>
        <strain evidence="6">p1.1.43</strain>
    </source>
</reference>
<feature type="domain" description="Nudix hydrolase" evidence="4">
    <location>
        <begin position="17"/>
        <end position="147"/>
    </location>
</feature>
<dbReference type="Proteomes" id="UP000074108">
    <property type="component" value="Unassembled WGS sequence"/>
</dbReference>
<dbReference type="Pfam" id="PF00293">
    <property type="entry name" value="NUDIX"/>
    <property type="match status" value="1"/>
</dbReference>
<name>A0A147K935_9BACI</name>
<evidence type="ECO:0000256" key="1">
    <source>
        <dbReference type="ARBA" id="ARBA00001946"/>
    </source>
</evidence>
<dbReference type="STRING" id="1150625.Q75_07215"/>
<dbReference type="PROSITE" id="PS00893">
    <property type="entry name" value="NUDIX_BOX"/>
    <property type="match status" value="1"/>
</dbReference>
<dbReference type="PROSITE" id="PS51462">
    <property type="entry name" value="NUDIX"/>
    <property type="match status" value="1"/>
</dbReference>
<comment type="cofactor">
    <cofactor evidence="1">
        <name>Mg(2+)</name>
        <dbReference type="ChEBI" id="CHEBI:18420"/>
    </cofactor>
</comment>
<proteinExistence type="inferred from homology"/>
<evidence type="ECO:0000256" key="3">
    <source>
        <dbReference type="RuleBase" id="RU003476"/>
    </source>
</evidence>
<dbReference type="InterPro" id="IPR020084">
    <property type="entry name" value="NUDIX_hydrolase_CS"/>
</dbReference>
<evidence type="ECO:0000313" key="6">
    <source>
        <dbReference type="Proteomes" id="UP000074108"/>
    </source>
</evidence>
<dbReference type="InterPro" id="IPR000086">
    <property type="entry name" value="NUDIX_hydrolase_dom"/>
</dbReference>
<gene>
    <name evidence="5" type="ORF">Q75_07215</name>
</gene>
<sequence length="154" mass="17611">MSDYIGYIRNLVGKNPLIMVVAGVIVVNEKNEILLQKRSDNSEWGFPGGYMEMGESLTETAKREVYEETGLTLSSLTLLGMYSGEGYHRTLPNGDQVQLVKAMFIGREFSGEIRKDEESLDIKFFTQEEMPKLWTSHEKVWQDYLKFSGQPTIE</sequence>
<dbReference type="PATRIC" id="fig|1150625.3.peg.1513"/>
<evidence type="ECO:0000259" key="4">
    <source>
        <dbReference type="PROSITE" id="PS51462"/>
    </source>
</evidence>
<organism evidence="5 6">
    <name type="scientific">Bacillus coahuilensis p1.1.43</name>
    <dbReference type="NCBI Taxonomy" id="1150625"/>
    <lineage>
        <taxon>Bacteria</taxon>
        <taxon>Bacillati</taxon>
        <taxon>Bacillota</taxon>
        <taxon>Bacilli</taxon>
        <taxon>Bacillales</taxon>
        <taxon>Bacillaceae</taxon>
        <taxon>Bacillus</taxon>
    </lineage>
</organism>
<evidence type="ECO:0000313" key="5">
    <source>
        <dbReference type="EMBL" id="KUP06861.1"/>
    </source>
</evidence>
<dbReference type="EMBL" id="LDYG01000026">
    <property type="protein sequence ID" value="KUP06861.1"/>
    <property type="molecule type" value="Genomic_DNA"/>
</dbReference>
<dbReference type="PRINTS" id="PR00502">
    <property type="entry name" value="NUDIXFAMILY"/>
</dbReference>
<comment type="caution">
    <text evidence="5">The sequence shown here is derived from an EMBL/GenBank/DDBJ whole genome shotgun (WGS) entry which is preliminary data.</text>
</comment>
<dbReference type="RefSeq" id="WP_010172842.1">
    <property type="nucleotide sequence ID" value="NZ_LDYG01000026.1"/>
</dbReference>
<dbReference type="CDD" id="cd04677">
    <property type="entry name" value="NUDIX_Hydrolase"/>
    <property type="match status" value="1"/>
</dbReference>
<dbReference type="SUPFAM" id="SSF55811">
    <property type="entry name" value="Nudix"/>
    <property type="match status" value="1"/>
</dbReference>
<dbReference type="Gene3D" id="3.90.79.10">
    <property type="entry name" value="Nucleoside Triphosphate Pyrophosphohydrolase"/>
    <property type="match status" value="1"/>
</dbReference>
<dbReference type="GO" id="GO:0016787">
    <property type="term" value="F:hydrolase activity"/>
    <property type="evidence" value="ECO:0007669"/>
    <property type="project" value="UniProtKB-KW"/>
</dbReference>
<dbReference type="InterPro" id="IPR015797">
    <property type="entry name" value="NUDIX_hydrolase-like_dom_sf"/>
</dbReference>
<evidence type="ECO:0000256" key="2">
    <source>
        <dbReference type="ARBA" id="ARBA00022801"/>
    </source>
</evidence>
<keyword evidence="2 3" id="KW-0378">Hydrolase</keyword>
<dbReference type="OrthoDB" id="9787476at2"/>
<dbReference type="PANTHER" id="PTHR43046">
    <property type="entry name" value="GDP-MANNOSE MANNOSYL HYDROLASE"/>
    <property type="match status" value="1"/>
</dbReference>
<dbReference type="AlphaFoldDB" id="A0A147K935"/>
<comment type="similarity">
    <text evidence="3">Belongs to the Nudix hydrolase family.</text>
</comment>